<dbReference type="GO" id="GO:0016787">
    <property type="term" value="F:hydrolase activity"/>
    <property type="evidence" value="ECO:0007669"/>
    <property type="project" value="UniProtKB-KW"/>
</dbReference>
<comment type="caution">
    <text evidence="2">The sequence shown here is derived from an EMBL/GenBank/DDBJ whole genome shotgun (WGS) entry which is preliminary data.</text>
</comment>
<reference evidence="3" key="1">
    <citation type="submission" date="2017-12" db="EMBL/GenBank/DDBJ databases">
        <authorList>
            <person name="Yu X.-Y."/>
        </authorList>
    </citation>
    <scope>NUCLEOTIDE SEQUENCE [LARGE SCALE GENOMIC DNA]</scope>
    <source>
        <strain evidence="3">ZYSR67-Z</strain>
    </source>
</reference>
<dbReference type="EMBL" id="PIYS01000003">
    <property type="protein sequence ID" value="PKF72800.1"/>
    <property type="molecule type" value="Genomic_DNA"/>
</dbReference>
<evidence type="ECO:0000313" key="3">
    <source>
        <dbReference type="Proteomes" id="UP000242861"/>
    </source>
</evidence>
<evidence type="ECO:0000313" key="2">
    <source>
        <dbReference type="EMBL" id="PKF72800.1"/>
    </source>
</evidence>
<dbReference type="Proteomes" id="UP000242861">
    <property type="component" value="Unassembled WGS sequence"/>
</dbReference>
<name>A0A2I0CTY5_9PSED</name>
<evidence type="ECO:0000256" key="1">
    <source>
        <dbReference type="SAM" id="MobiDB-lite"/>
    </source>
</evidence>
<organism evidence="2 3">
    <name type="scientific">Pseudomonas fluvialis</name>
    <dbReference type="NCBI Taxonomy" id="1793966"/>
    <lineage>
        <taxon>Bacteria</taxon>
        <taxon>Pseudomonadati</taxon>
        <taxon>Pseudomonadota</taxon>
        <taxon>Gammaproteobacteria</taxon>
        <taxon>Pseudomonadales</taxon>
        <taxon>Pseudomonadaceae</taxon>
        <taxon>Pseudomonas</taxon>
    </lineage>
</organism>
<feature type="region of interest" description="Disordered" evidence="1">
    <location>
        <begin position="252"/>
        <end position="275"/>
    </location>
</feature>
<proteinExistence type="predicted"/>
<dbReference type="RefSeq" id="WP_101192768.1">
    <property type="nucleotide sequence ID" value="NZ_JAYRKZ010000014.1"/>
</dbReference>
<feature type="compositionally biased region" description="Polar residues" evidence="1">
    <location>
        <begin position="256"/>
        <end position="269"/>
    </location>
</feature>
<keyword evidence="2" id="KW-0378">Hydrolase</keyword>
<dbReference type="AlphaFoldDB" id="A0A2I0CTY5"/>
<accession>A0A2I0CTY5</accession>
<sequence length="275" mass="30747">MRRFALWLALLLLAFAILGYAYWTQQRTASYQLSDLRLHILTSAQPAPFLLDLQPRLYSSDYRDLATLHGKLAGLLRQAQEAQLMSSDNLLVLPEHIASWLFLQEEKPQLYAAQQLSEALPLLGLSHPLLWLQGKLQGEQLPQQLIRHKAQRLADDYLWLCRQLASEFQVSLLAGSLLLPAAEYRDGRLHTDGRGAWQQVGLACAADGTLLLPPQQQPWDAHTPPGQLQAQMLRQLGHTAAISLEQASLPWPLPGSQHSNSRPAVSQLQAHPLQP</sequence>
<protein>
    <submittedName>
        <fullName evidence="2">Hydrolase</fullName>
    </submittedName>
</protein>
<gene>
    <name evidence="2" type="ORF">CW360_03560</name>
</gene>